<feature type="compositionally biased region" description="Basic and acidic residues" evidence="1">
    <location>
        <begin position="236"/>
        <end position="245"/>
    </location>
</feature>
<accession>A0A1F4RM32</accession>
<feature type="region of interest" description="Disordered" evidence="1">
    <location>
        <begin position="1"/>
        <end position="50"/>
    </location>
</feature>
<feature type="compositionally biased region" description="Polar residues" evidence="1">
    <location>
        <begin position="249"/>
        <end position="258"/>
    </location>
</feature>
<evidence type="ECO:0000256" key="1">
    <source>
        <dbReference type="SAM" id="MobiDB-lite"/>
    </source>
</evidence>
<feature type="region of interest" description="Disordered" evidence="1">
    <location>
        <begin position="228"/>
        <end position="258"/>
    </location>
</feature>
<protein>
    <submittedName>
        <fullName evidence="2">Uncharacterized protein</fullName>
    </submittedName>
</protein>
<proteinExistence type="predicted"/>
<feature type="region of interest" description="Disordered" evidence="1">
    <location>
        <begin position="689"/>
        <end position="708"/>
    </location>
</feature>
<organism evidence="2 3">
    <name type="scientific">candidate division WOR-1 bacterium RIFCSPLOWO2_12_FULL_45_9</name>
    <dbReference type="NCBI Taxonomy" id="1802568"/>
    <lineage>
        <taxon>Bacteria</taxon>
        <taxon>Bacillati</taxon>
        <taxon>Saganbacteria</taxon>
    </lineage>
</organism>
<evidence type="ECO:0000313" key="3">
    <source>
        <dbReference type="Proteomes" id="UP000179095"/>
    </source>
</evidence>
<evidence type="ECO:0000313" key="2">
    <source>
        <dbReference type="EMBL" id="OGC09218.1"/>
    </source>
</evidence>
<feature type="compositionally biased region" description="Polar residues" evidence="1">
    <location>
        <begin position="24"/>
        <end position="34"/>
    </location>
</feature>
<sequence length="938" mass="103739">MTPLGGQPVIIKNKTPYPRLPGQPRSSRQQPHPSRQNDNRSERTIPETRDNIISRIGELEGQIRELREKASLTESERLTLNNAERELLNLREQLTSRGEAPAPANREELLRQQVLAGRVIHSNPQVHRFSQSIDCATVERTNPSITTLRETLWQNTRMSGTSGRASLSGRLLSAYIAERFITEIISHMQRGNLLHDAIKKAAENMEHEIEQLNSEFSRSVFGELYKVKPNQQQARTENDKAHGSDENSNEVVATTAESQSSSGQGRIICKIIYDKNGNIVRIEIIGRIKVAEETNSIAKDLILADPGKMLPVLLEAALTLIAKTPEATPEIAGIISEIITQPKETTAAPNYKKIEPERVAAQFVKIATQKIEENPDDTTRILELLTKVVSQGTETIVAGIPEKVVPLEPILRRMLPSQTVTARQSNFIPQGKTTKSPVVKPNLAPVIELARPVCPSVKAETINQTTEPIISEIFRLIATPPADIAQELNLPINQGKMLSQAEVIANILQDFGQRVLPVLARIESAEGKIAEPVIKEIINALISTPKPNQNSVANIQAEARLGIAKIILQQAPQVAIPVLEKIHAHLEQTLAGPKPASKLGRRILAQTVQSLFDRAKPIPQIEAVQRTKATPQTLVAIAESLAAANHAEFTKTPLTPAKAEQFIALVRQAQQAIMISTPKQAPRHLRVNHRQPGQQKLRPPIGSRLGQSYRPSMQANQVRREKPNYAKREVLRKLISDAAATHLLIPKEILERVGNHFAISAGFTGINDKRIQNVRLALEEPQQSTESRQTSVMRRVLAVLDRQANRGVGFTRALDKEIAITSPTKTTVPEAMLVIGKVIQQVGAELAKFDAVLKALEEKGEFSRLVKAIEQAAENVEGVHDYISLLIVLANISLMAQGRKNYSQEILLGALETIEKLRRRKDKDEIPAPIERTYELAA</sequence>
<feature type="compositionally biased region" description="Basic and acidic residues" evidence="1">
    <location>
        <begin position="35"/>
        <end position="50"/>
    </location>
</feature>
<comment type="caution">
    <text evidence="2">The sequence shown here is derived from an EMBL/GenBank/DDBJ whole genome shotgun (WGS) entry which is preliminary data.</text>
</comment>
<name>A0A1F4RM32_UNCSA</name>
<reference evidence="2 3" key="1">
    <citation type="journal article" date="2016" name="Nat. Commun.">
        <title>Thousands of microbial genomes shed light on interconnected biogeochemical processes in an aquifer system.</title>
        <authorList>
            <person name="Anantharaman K."/>
            <person name="Brown C.T."/>
            <person name="Hug L.A."/>
            <person name="Sharon I."/>
            <person name="Castelle C.J."/>
            <person name="Probst A.J."/>
            <person name="Thomas B.C."/>
            <person name="Singh A."/>
            <person name="Wilkins M.J."/>
            <person name="Karaoz U."/>
            <person name="Brodie E.L."/>
            <person name="Williams K.H."/>
            <person name="Hubbard S.S."/>
            <person name="Banfield J.F."/>
        </authorList>
    </citation>
    <scope>NUCLEOTIDE SEQUENCE [LARGE SCALE GENOMIC DNA]</scope>
</reference>
<gene>
    <name evidence="2" type="ORF">A3F86_05680</name>
</gene>
<dbReference type="AlphaFoldDB" id="A0A1F4RM32"/>
<dbReference type="EMBL" id="METQ01000035">
    <property type="protein sequence ID" value="OGC09218.1"/>
    <property type="molecule type" value="Genomic_DNA"/>
</dbReference>
<dbReference type="Proteomes" id="UP000179095">
    <property type="component" value="Unassembled WGS sequence"/>
</dbReference>